<protein>
    <submittedName>
        <fullName evidence="2">Uncharacterized protein</fullName>
    </submittedName>
</protein>
<evidence type="ECO:0000256" key="1">
    <source>
        <dbReference type="SAM" id="MobiDB-lite"/>
    </source>
</evidence>
<dbReference type="Proteomes" id="UP001206925">
    <property type="component" value="Unassembled WGS sequence"/>
</dbReference>
<keyword evidence="3" id="KW-1185">Reference proteome</keyword>
<dbReference type="AlphaFoldDB" id="A0AAD5DBW6"/>
<feature type="region of interest" description="Disordered" evidence="1">
    <location>
        <begin position="39"/>
        <end position="62"/>
    </location>
</feature>
<reference evidence="2" key="1">
    <citation type="submission" date="2022-06" db="EMBL/GenBank/DDBJ databases">
        <title>Uncovering the hologenomic basis of an extraordinary plant invasion.</title>
        <authorList>
            <person name="Bieker V.C."/>
            <person name="Martin M.D."/>
            <person name="Gilbert T."/>
            <person name="Hodgins K."/>
            <person name="Battlay P."/>
            <person name="Petersen B."/>
            <person name="Wilson J."/>
        </authorList>
    </citation>
    <scope>NUCLEOTIDE SEQUENCE</scope>
    <source>
        <strain evidence="2">AA19_3_7</strain>
        <tissue evidence="2">Leaf</tissue>
    </source>
</reference>
<dbReference type="EMBL" id="JAMZMK010000285">
    <property type="protein sequence ID" value="KAI7756712.1"/>
    <property type="molecule type" value="Genomic_DNA"/>
</dbReference>
<feature type="non-terminal residue" evidence="2">
    <location>
        <position position="1"/>
    </location>
</feature>
<proteinExistence type="predicted"/>
<evidence type="ECO:0000313" key="3">
    <source>
        <dbReference type="Proteomes" id="UP001206925"/>
    </source>
</evidence>
<sequence length="167" mass="19261">MHYLLNVLSITDFESGLLLSFLLSFSFLNPSLALNRSTPPLATSSSHPPPTQPTSDLQSSVKPRFNKKKFRSSYDYPTFGFRFSELQPSNLQYQFSRKGDGFNSYSDGVRFRRRINRGRERFDDREKGFVNAPFDVVDKATYTLSTMERPIAARITSFFGIYMLHMK</sequence>
<gene>
    <name evidence="2" type="ORF">M8C21_012512</name>
</gene>
<comment type="caution">
    <text evidence="2">The sequence shown here is derived from an EMBL/GenBank/DDBJ whole genome shotgun (WGS) entry which is preliminary data.</text>
</comment>
<name>A0AAD5DBW6_AMBAR</name>
<evidence type="ECO:0000313" key="2">
    <source>
        <dbReference type="EMBL" id="KAI7756712.1"/>
    </source>
</evidence>
<accession>A0AAD5DBW6</accession>
<organism evidence="2 3">
    <name type="scientific">Ambrosia artemisiifolia</name>
    <name type="common">Common ragweed</name>
    <dbReference type="NCBI Taxonomy" id="4212"/>
    <lineage>
        <taxon>Eukaryota</taxon>
        <taxon>Viridiplantae</taxon>
        <taxon>Streptophyta</taxon>
        <taxon>Embryophyta</taxon>
        <taxon>Tracheophyta</taxon>
        <taxon>Spermatophyta</taxon>
        <taxon>Magnoliopsida</taxon>
        <taxon>eudicotyledons</taxon>
        <taxon>Gunneridae</taxon>
        <taxon>Pentapetalae</taxon>
        <taxon>asterids</taxon>
        <taxon>campanulids</taxon>
        <taxon>Asterales</taxon>
        <taxon>Asteraceae</taxon>
        <taxon>Asteroideae</taxon>
        <taxon>Heliantheae alliance</taxon>
        <taxon>Heliantheae</taxon>
        <taxon>Ambrosia</taxon>
    </lineage>
</organism>